<proteinExistence type="predicted"/>
<organism evidence="2 3">
    <name type="scientific">Kitasatospora phosalacinea</name>
    <dbReference type="NCBI Taxonomy" id="2065"/>
    <lineage>
        <taxon>Bacteria</taxon>
        <taxon>Bacillati</taxon>
        <taxon>Actinomycetota</taxon>
        <taxon>Actinomycetes</taxon>
        <taxon>Kitasatosporales</taxon>
        <taxon>Streptomycetaceae</taxon>
        <taxon>Kitasatospora</taxon>
    </lineage>
</organism>
<dbReference type="AlphaFoldDB" id="A0A9W6PDA3"/>
<comment type="caution">
    <text evidence="2">The sequence shown here is derived from an EMBL/GenBank/DDBJ whole genome shotgun (WGS) entry which is preliminary data.</text>
</comment>
<gene>
    <name evidence="2" type="ORF">Kpho01_17760</name>
</gene>
<protein>
    <recommendedName>
        <fullName evidence="4">ATP/GTP-binding protein</fullName>
    </recommendedName>
</protein>
<evidence type="ECO:0000313" key="3">
    <source>
        <dbReference type="Proteomes" id="UP001165143"/>
    </source>
</evidence>
<dbReference type="OrthoDB" id="3742379at2"/>
<reference evidence="2" key="1">
    <citation type="submission" date="2023-02" db="EMBL/GenBank/DDBJ databases">
        <title>Kitasatospora phosalacinea NBRC 14362.</title>
        <authorList>
            <person name="Ichikawa N."/>
            <person name="Sato H."/>
            <person name="Tonouchi N."/>
        </authorList>
    </citation>
    <scope>NUCLEOTIDE SEQUENCE</scope>
    <source>
        <strain evidence="2">NBRC 14362</strain>
    </source>
</reference>
<dbReference type="RefSeq" id="WP_158715091.1">
    <property type="nucleotide sequence ID" value="NZ_BSRX01000008.1"/>
</dbReference>
<sequence length="313" mass="32555">MLNSAGRAAICLMTGVGLTFAVVPSASADDPVVTPCADRTICVSDHGTTTIPGSAGGTSGGGGGGGSSTCTWQGHEVPCWIDNRGAFSAGCYYIESVPQPLATETVWGTHTPEQGKIYDKSCILDDGFVPNGQVFLAQPVAARPPKPAREVARDALETIKVGKPVLRAAPAADAVVGSPVWLWVEPDRNVIGPLSSRPLREDPGGPEVVATITLQQVVWTVDDGPGTAPFQEFICKDGGAAFSKNGTPTCSHLFTQSSARMKDKAYTLSVQFDWVVTARTTGGAPVDMTGISTWSTPGDSVLSVPVNEVQVLN</sequence>
<evidence type="ECO:0000256" key="1">
    <source>
        <dbReference type="SAM" id="SignalP"/>
    </source>
</evidence>
<dbReference type="Proteomes" id="UP001165143">
    <property type="component" value="Unassembled WGS sequence"/>
</dbReference>
<accession>A0A9W6PDA3</accession>
<feature type="signal peptide" evidence="1">
    <location>
        <begin position="1"/>
        <end position="28"/>
    </location>
</feature>
<feature type="chain" id="PRO_5040984268" description="ATP/GTP-binding protein" evidence="1">
    <location>
        <begin position="29"/>
        <end position="313"/>
    </location>
</feature>
<keyword evidence="1" id="KW-0732">Signal</keyword>
<evidence type="ECO:0008006" key="4">
    <source>
        <dbReference type="Google" id="ProtNLM"/>
    </source>
</evidence>
<evidence type="ECO:0000313" key="2">
    <source>
        <dbReference type="EMBL" id="GLW53765.1"/>
    </source>
</evidence>
<name>A0A9W6PDA3_9ACTN</name>
<dbReference type="EMBL" id="BSRX01000008">
    <property type="protein sequence ID" value="GLW53765.1"/>
    <property type="molecule type" value="Genomic_DNA"/>
</dbReference>